<evidence type="ECO:0000256" key="2">
    <source>
        <dbReference type="ARBA" id="ARBA00022448"/>
    </source>
</evidence>
<evidence type="ECO:0000256" key="4">
    <source>
        <dbReference type="ARBA" id="ARBA00022692"/>
    </source>
</evidence>
<keyword evidence="5 7" id="KW-1133">Transmembrane helix</keyword>
<feature type="transmembrane region" description="Helical" evidence="7">
    <location>
        <begin position="244"/>
        <end position="264"/>
    </location>
</feature>
<dbReference type="AlphaFoldDB" id="A0A5B0DRH8"/>
<reference evidence="9 10" key="1">
    <citation type="submission" date="2019-08" db="EMBL/GenBank/DDBJ databases">
        <title>Aureimonas fodiniaquatilis sp. nov., isolated from a coal mine wastewater.</title>
        <authorList>
            <person name="Kim W."/>
        </authorList>
    </citation>
    <scope>NUCLEOTIDE SEQUENCE [LARGE SCALE GENOMIC DNA]</scope>
    <source>
        <strain evidence="9 10">CAU 1482</strain>
    </source>
</reference>
<dbReference type="Proteomes" id="UP000324738">
    <property type="component" value="Unassembled WGS sequence"/>
</dbReference>
<evidence type="ECO:0000256" key="6">
    <source>
        <dbReference type="ARBA" id="ARBA00023136"/>
    </source>
</evidence>
<feature type="transmembrane region" description="Helical" evidence="7">
    <location>
        <begin position="196"/>
        <end position="218"/>
    </location>
</feature>
<gene>
    <name evidence="9" type="ORF">FPY71_15025</name>
</gene>
<protein>
    <submittedName>
        <fullName evidence="9">ABC transporter permease subunit</fullName>
    </submittedName>
</protein>
<evidence type="ECO:0000256" key="5">
    <source>
        <dbReference type="ARBA" id="ARBA00022989"/>
    </source>
</evidence>
<dbReference type="GO" id="GO:0005886">
    <property type="term" value="C:plasma membrane"/>
    <property type="evidence" value="ECO:0007669"/>
    <property type="project" value="UniProtKB-SubCell"/>
</dbReference>
<feature type="transmembrane region" description="Helical" evidence="7">
    <location>
        <begin position="126"/>
        <end position="150"/>
    </location>
</feature>
<feature type="transmembrane region" description="Helical" evidence="7">
    <location>
        <begin position="93"/>
        <end position="114"/>
    </location>
</feature>
<sequence length="535" mass="56660">MHVPFSGTLWDGRRTAGLVALLLIAVVLFAPFAILPLATSTLPSLAAVLDDSYILGVLRFTLMQAALSAILSVVLALPLALALHRNRFAGRQLLLRLFLLPQALPTLVAALGIVEVWGRAGVVSDLLVSAGLGRLNIYGLTGILLAHVFFNMPLAARLMLAALSTVPAENWKLAGQLSFGRVATFRIVEWPAIRPALAGIASLIFMLCVTSFALVLVLGGGPGATTLEVAIYQSLRYDFDPGRVISLAVLQIVVVSLILVPMLMRKADGAAMFSLGSPALRYDKSPLLWRCADAAIIAMGATFVIAPFFFILSSGLQANLTGLIMQADVQRAILTSLKIAVLATGLGIVVSLALVMGRQAGAGGRAAFLFDYIGSIVLVVPPIVVGAGWFLVLRQATDVYRVAPAVIVVSNAIIAIPFMIRILGPALATAHQRYGKLAGHLALGSFARWRLVEWPALRLPLGLAAAFGLALSLGDLGVVALFGNQDLVTLPYLLLQRMGSYRSTDAAGLALMLAAICMFLMWLAELGTRTRGTVD</sequence>
<feature type="transmembrane region" description="Helical" evidence="7">
    <location>
        <begin position="58"/>
        <end position="81"/>
    </location>
</feature>
<dbReference type="CDD" id="cd06261">
    <property type="entry name" value="TM_PBP2"/>
    <property type="match status" value="1"/>
</dbReference>
<dbReference type="SUPFAM" id="SSF161098">
    <property type="entry name" value="MetI-like"/>
    <property type="match status" value="2"/>
</dbReference>
<evidence type="ECO:0000313" key="10">
    <source>
        <dbReference type="Proteomes" id="UP000324738"/>
    </source>
</evidence>
<dbReference type="Gene3D" id="1.10.3720.10">
    <property type="entry name" value="MetI-like"/>
    <property type="match status" value="2"/>
</dbReference>
<keyword evidence="6 7" id="KW-0472">Membrane</keyword>
<evidence type="ECO:0000256" key="1">
    <source>
        <dbReference type="ARBA" id="ARBA00004651"/>
    </source>
</evidence>
<feature type="domain" description="ABC transmembrane type-1" evidence="8">
    <location>
        <begin position="58"/>
        <end position="263"/>
    </location>
</feature>
<keyword evidence="10" id="KW-1185">Reference proteome</keyword>
<feature type="transmembrane region" description="Helical" evidence="7">
    <location>
        <begin position="287"/>
        <end position="312"/>
    </location>
</feature>
<comment type="subcellular location">
    <subcellularLocation>
        <location evidence="1 7">Cell membrane</location>
        <topology evidence="1 7">Multi-pass membrane protein</topology>
    </subcellularLocation>
</comment>
<feature type="transmembrane region" description="Helical" evidence="7">
    <location>
        <begin position="368"/>
        <end position="390"/>
    </location>
</feature>
<dbReference type="PANTHER" id="PTHR30183:SF9">
    <property type="entry name" value="THIAMINE TRANSPORT SYSTEM PERMEASE PROTEIN THIP"/>
    <property type="match status" value="1"/>
</dbReference>
<keyword evidence="4 7" id="KW-0812">Transmembrane</keyword>
<evidence type="ECO:0000259" key="8">
    <source>
        <dbReference type="PROSITE" id="PS50928"/>
    </source>
</evidence>
<comment type="caution">
    <text evidence="9">The sequence shown here is derived from an EMBL/GenBank/DDBJ whole genome shotgun (WGS) entry which is preliminary data.</text>
</comment>
<feature type="transmembrane region" description="Helical" evidence="7">
    <location>
        <begin position="402"/>
        <end position="422"/>
    </location>
</feature>
<dbReference type="InterPro" id="IPR000515">
    <property type="entry name" value="MetI-like"/>
</dbReference>
<name>A0A5B0DRH8_9HYPH</name>
<comment type="similarity">
    <text evidence="7">Belongs to the binding-protein-dependent transport system permease family.</text>
</comment>
<dbReference type="InterPro" id="IPR035906">
    <property type="entry name" value="MetI-like_sf"/>
</dbReference>
<evidence type="ECO:0000313" key="9">
    <source>
        <dbReference type="EMBL" id="KAA0969078.1"/>
    </source>
</evidence>
<dbReference type="GO" id="GO:0055085">
    <property type="term" value="P:transmembrane transport"/>
    <property type="evidence" value="ECO:0007669"/>
    <property type="project" value="InterPro"/>
</dbReference>
<dbReference type="EMBL" id="VTWH01000004">
    <property type="protein sequence ID" value="KAA0969078.1"/>
    <property type="molecule type" value="Genomic_DNA"/>
</dbReference>
<keyword evidence="2 7" id="KW-0813">Transport</keyword>
<keyword evidence="3" id="KW-1003">Cell membrane</keyword>
<feature type="domain" description="ABC transmembrane type-1" evidence="8">
    <location>
        <begin position="333"/>
        <end position="524"/>
    </location>
</feature>
<feature type="transmembrane region" description="Helical" evidence="7">
    <location>
        <begin position="332"/>
        <end position="356"/>
    </location>
</feature>
<dbReference type="PANTHER" id="PTHR30183">
    <property type="entry name" value="MOLYBDENUM TRANSPORT SYSTEM PERMEASE PROTEIN MODB"/>
    <property type="match status" value="1"/>
</dbReference>
<evidence type="ECO:0000256" key="7">
    <source>
        <dbReference type="RuleBase" id="RU363032"/>
    </source>
</evidence>
<organism evidence="9 10">
    <name type="scientific">Aureimonas fodinaquatilis</name>
    <dbReference type="NCBI Taxonomy" id="2565783"/>
    <lineage>
        <taxon>Bacteria</taxon>
        <taxon>Pseudomonadati</taxon>
        <taxon>Pseudomonadota</taxon>
        <taxon>Alphaproteobacteria</taxon>
        <taxon>Hyphomicrobiales</taxon>
        <taxon>Aurantimonadaceae</taxon>
        <taxon>Aureimonas</taxon>
    </lineage>
</organism>
<feature type="transmembrane region" description="Helical" evidence="7">
    <location>
        <begin position="463"/>
        <end position="483"/>
    </location>
</feature>
<evidence type="ECO:0000256" key="3">
    <source>
        <dbReference type="ARBA" id="ARBA00022475"/>
    </source>
</evidence>
<dbReference type="PROSITE" id="PS50928">
    <property type="entry name" value="ABC_TM1"/>
    <property type="match status" value="2"/>
</dbReference>
<feature type="transmembrane region" description="Helical" evidence="7">
    <location>
        <begin position="16"/>
        <end position="38"/>
    </location>
</feature>
<feature type="transmembrane region" description="Helical" evidence="7">
    <location>
        <begin position="504"/>
        <end position="524"/>
    </location>
</feature>
<accession>A0A5B0DRH8</accession>
<proteinExistence type="inferred from homology"/>
<dbReference type="OrthoDB" id="7066776at2"/>
<dbReference type="Pfam" id="PF00528">
    <property type="entry name" value="BPD_transp_1"/>
    <property type="match status" value="1"/>
</dbReference>